<dbReference type="Proteomes" id="UP000235786">
    <property type="component" value="Unassembled WGS sequence"/>
</dbReference>
<reference evidence="3 4" key="1">
    <citation type="submission" date="2016-04" db="EMBL/GenBank/DDBJ databases">
        <title>A degradative enzymes factory behind the ericoid mycorrhizal symbiosis.</title>
        <authorList>
            <consortium name="DOE Joint Genome Institute"/>
            <person name="Martino E."/>
            <person name="Morin E."/>
            <person name="Grelet G."/>
            <person name="Kuo A."/>
            <person name="Kohler A."/>
            <person name="Daghino S."/>
            <person name="Barry K."/>
            <person name="Choi C."/>
            <person name="Cichocki N."/>
            <person name="Clum A."/>
            <person name="Copeland A."/>
            <person name="Hainaut M."/>
            <person name="Haridas S."/>
            <person name="Labutti K."/>
            <person name="Lindquist E."/>
            <person name="Lipzen A."/>
            <person name="Khouja H.-R."/>
            <person name="Murat C."/>
            <person name="Ohm R."/>
            <person name="Olson A."/>
            <person name="Spatafora J."/>
            <person name="Veneault-Fourrey C."/>
            <person name="Henrissat B."/>
            <person name="Grigoriev I."/>
            <person name="Martin F."/>
            <person name="Perotto S."/>
        </authorList>
    </citation>
    <scope>NUCLEOTIDE SEQUENCE [LARGE SCALE GENOMIC DNA]</scope>
    <source>
        <strain evidence="3 4">F</strain>
    </source>
</reference>
<feature type="compositionally biased region" description="Low complexity" evidence="2">
    <location>
        <begin position="22"/>
        <end position="32"/>
    </location>
</feature>
<feature type="compositionally biased region" description="Basic and acidic residues" evidence="2">
    <location>
        <begin position="37"/>
        <end position="46"/>
    </location>
</feature>
<dbReference type="AlphaFoldDB" id="A0A2J6REN6"/>
<evidence type="ECO:0000256" key="2">
    <source>
        <dbReference type="SAM" id="MobiDB-lite"/>
    </source>
</evidence>
<keyword evidence="4" id="KW-1185">Reference proteome</keyword>
<evidence type="ECO:0000256" key="1">
    <source>
        <dbReference type="SAM" id="Coils"/>
    </source>
</evidence>
<feature type="region of interest" description="Disordered" evidence="2">
    <location>
        <begin position="367"/>
        <end position="386"/>
    </location>
</feature>
<feature type="compositionally biased region" description="Acidic residues" evidence="2">
    <location>
        <begin position="47"/>
        <end position="56"/>
    </location>
</feature>
<organism evidence="3 4">
    <name type="scientific">Hyaloscypha variabilis (strain UAMH 11265 / GT02V1 / F)</name>
    <name type="common">Meliniomyces variabilis</name>
    <dbReference type="NCBI Taxonomy" id="1149755"/>
    <lineage>
        <taxon>Eukaryota</taxon>
        <taxon>Fungi</taxon>
        <taxon>Dikarya</taxon>
        <taxon>Ascomycota</taxon>
        <taxon>Pezizomycotina</taxon>
        <taxon>Leotiomycetes</taxon>
        <taxon>Helotiales</taxon>
        <taxon>Hyaloscyphaceae</taxon>
        <taxon>Hyaloscypha</taxon>
        <taxon>Hyaloscypha variabilis</taxon>
    </lineage>
</organism>
<feature type="coiled-coil region" evidence="1">
    <location>
        <begin position="87"/>
        <end position="149"/>
    </location>
</feature>
<sequence>MSNSSAASPQATFLPMIAARSAATAANPTTTMEAEEREQQAEHCNEDDWVDTDGKEEEAGSLGHNEAVANEKGKITVPKPLRDRQRIKQLEAKVKSLEAQNSEQKHRLSSATKNNAKLAKAVGKLQKANDNLSKELSASKDKALEYKDKITTLEWELIWSSPLRVVGAAVRARYVERSKQDFINGTYVDVRGTANQDMIEMGNYFAHRACFEADISLFRLPILNTEASAFESPYGTSPTEHKIDGYASPKMARMWDSCGTLRCLEAHAPGVISEETKTEFAALKASCLDYFNEFADDKARDEIGKRIDEQEQSKSFKKYAHKFRSACLFDKEDDAEFDALLERMESIVESAEMTAKAQRLARRNIRDVTRQGAHNRDGEDKYGWQA</sequence>
<gene>
    <name evidence="3" type="ORF">L207DRAFT_586665</name>
</gene>
<accession>A0A2J6REN6</accession>
<feature type="region of interest" description="Disordered" evidence="2">
    <location>
        <begin position="22"/>
        <end position="61"/>
    </location>
</feature>
<protein>
    <submittedName>
        <fullName evidence="3">Uncharacterized protein</fullName>
    </submittedName>
</protein>
<name>A0A2J6REN6_HYAVF</name>
<dbReference type="Gene3D" id="1.20.5.1700">
    <property type="match status" value="1"/>
</dbReference>
<dbReference type="OrthoDB" id="3538495at2759"/>
<keyword evidence="1" id="KW-0175">Coiled coil</keyword>
<dbReference type="EMBL" id="KZ613950">
    <property type="protein sequence ID" value="PMD36981.1"/>
    <property type="molecule type" value="Genomic_DNA"/>
</dbReference>
<evidence type="ECO:0000313" key="3">
    <source>
        <dbReference type="EMBL" id="PMD36981.1"/>
    </source>
</evidence>
<proteinExistence type="predicted"/>
<evidence type="ECO:0000313" key="4">
    <source>
        <dbReference type="Proteomes" id="UP000235786"/>
    </source>
</evidence>